<dbReference type="EMBL" id="JYDO01001520">
    <property type="protein sequence ID" value="KRZ64054.1"/>
    <property type="molecule type" value="Genomic_DNA"/>
</dbReference>
<evidence type="ECO:0000313" key="2">
    <source>
        <dbReference type="EMBL" id="KRZ64054.1"/>
    </source>
</evidence>
<comment type="caution">
    <text evidence="2">The sequence shown here is derived from an EMBL/GenBank/DDBJ whole genome shotgun (WGS) entry which is preliminary data.</text>
</comment>
<keyword evidence="1" id="KW-0472">Membrane</keyword>
<keyword evidence="3" id="KW-1185">Reference proteome</keyword>
<evidence type="ECO:0000256" key="1">
    <source>
        <dbReference type="SAM" id="Phobius"/>
    </source>
</evidence>
<name>A0A0V1LX59_9BILA</name>
<sequence length="33" mass="3969">MFNASGMLQCFRIIIANYFKFVTWLSIIKREKV</sequence>
<keyword evidence="1" id="KW-1133">Transmembrane helix</keyword>
<protein>
    <submittedName>
        <fullName evidence="2">Uncharacterized protein</fullName>
    </submittedName>
</protein>
<dbReference type="Proteomes" id="UP000054843">
    <property type="component" value="Unassembled WGS sequence"/>
</dbReference>
<proteinExistence type="predicted"/>
<evidence type="ECO:0000313" key="3">
    <source>
        <dbReference type="Proteomes" id="UP000054843"/>
    </source>
</evidence>
<feature type="transmembrane region" description="Helical" evidence="1">
    <location>
        <begin position="6"/>
        <end position="28"/>
    </location>
</feature>
<gene>
    <name evidence="2" type="ORF">T10_13126</name>
</gene>
<reference evidence="2 3" key="1">
    <citation type="submission" date="2015-01" db="EMBL/GenBank/DDBJ databases">
        <title>Evolution of Trichinella species and genotypes.</title>
        <authorList>
            <person name="Korhonen P.K."/>
            <person name="Edoardo P."/>
            <person name="Giuseppe L.R."/>
            <person name="Gasser R.B."/>
        </authorList>
    </citation>
    <scope>NUCLEOTIDE SEQUENCE [LARGE SCALE GENOMIC DNA]</scope>
    <source>
        <strain evidence="2">ISS1980</strain>
    </source>
</reference>
<accession>A0A0V1LX59</accession>
<organism evidence="2 3">
    <name type="scientific">Trichinella papuae</name>
    <dbReference type="NCBI Taxonomy" id="268474"/>
    <lineage>
        <taxon>Eukaryota</taxon>
        <taxon>Metazoa</taxon>
        <taxon>Ecdysozoa</taxon>
        <taxon>Nematoda</taxon>
        <taxon>Enoplea</taxon>
        <taxon>Dorylaimia</taxon>
        <taxon>Trichinellida</taxon>
        <taxon>Trichinellidae</taxon>
        <taxon>Trichinella</taxon>
    </lineage>
</organism>
<dbReference type="AlphaFoldDB" id="A0A0V1LX59"/>
<keyword evidence="1" id="KW-0812">Transmembrane</keyword>
<feature type="non-terminal residue" evidence="2">
    <location>
        <position position="33"/>
    </location>
</feature>